<dbReference type="GeneID" id="2846158"/>
<name>Q6J7V9_9CAUD</name>
<feature type="transmembrane region" description="Helical" evidence="1">
    <location>
        <begin position="12"/>
        <end position="37"/>
    </location>
</feature>
<protein>
    <submittedName>
        <fullName evidence="2">Pas72</fullName>
    </submittedName>
</protein>
<dbReference type="KEGG" id="vg:2846158"/>
<keyword evidence="1" id="KW-1133">Transmembrane helix</keyword>
<proteinExistence type="predicted"/>
<keyword evidence="1" id="KW-0812">Transmembrane</keyword>
<evidence type="ECO:0000313" key="2">
    <source>
        <dbReference type="EMBL" id="AAT36820.1"/>
    </source>
</evidence>
<organism evidence="2 3">
    <name type="scientific">Actinoplanes phage phiAsp2</name>
    <dbReference type="NCBI Taxonomy" id="279303"/>
    <lineage>
        <taxon>Viruses</taxon>
        <taxon>Duplodnaviria</taxon>
        <taxon>Heunggongvirae</taxon>
        <taxon>Uroviricota</taxon>
        <taxon>Caudoviricetes</taxon>
        <taxon>Aspduovirus</taxon>
        <taxon>Aspduovirus Asp2</taxon>
    </lineage>
</organism>
<gene>
    <name evidence="2" type="primary">pas72</name>
</gene>
<reference evidence="2 3" key="1">
    <citation type="journal article" date="2004" name="Virus Genes">
        <title>The genome of phiAsp2, an actinoplanes infecting phage.</title>
        <authorList>
            <person name="Jarling M."/>
            <person name="Bartkowiak K."/>
            <person name="Pape H."/>
            <person name="Meinhardt F."/>
        </authorList>
    </citation>
    <scope>NUCLEOTIDE SEQUENCE</scope>
</reference>
<evidence type="ECO:0000256" key="1">
    <source>
        <dbReference type="SAM" id="Phobius"/>
    </source>
</evidence>
<sequence length="262" mass="29233">MSQHSQRTQRGPSVASIAGTGVAALAAVVASTLVVWMPSEPDWWHIAGAAGWTVLAWMLTGQAVVRHVERRAAEDRAERAITKIQRERALNTGTWEGEVPGEVLTIRYEPRDGSYWAEGWISDHWQIRPETVWSDRATLVHTLRELERSGEMTPWEDEGTRAVRARLDIDPEGDGYPQEVQEDHTEAAEHWASGGEDPARTAVLEGIRADLGVEDTRRLSRPQYGPSPAALTPINVPVFRTETERAAWAAEHEIPTEFLPRP</sequence>
<keyword evidence="3" id="KW-1185">Reference proteome</keyword>
<accession>Q6J7V9</accession>
<evidence type="ECO:0000313" key="3">
    <source>
        <dbReference type="Proteomes" id="UP000001245"/>
    </source>
</evidence>
<dbReference type="RefSeq" id="YP_024858.1">
    <property type="nucleotide sequence ID" value="NC_005885.1"/>
</dbReference>
<keyword evidence="1" id="KW-0472">Membrane</keyword>
<dbReference type="EMBL" id="AY576796">
    <property type="protein sequence ID" value="AAT36820.1"/>
    <property type="molecule type" value="Genomic_DNA"/>
</dbReference>
<feature type="transmembrane region" description="Helical" evidence="1">
    <location>
        <begin position="43"/>
        <end position="65"/>
    </location>
</feature>
<dbReference type="Proteomes" id="UP000001245">
    <property type="component" value="Segment"/>
</dbReference>